<organism evidence="2">
    <name type="scientific">Ornithinibacillus sp. 4-3</name>
    <dbReference type="NCBI Taxonomy" id="3231488"/>
    <lineage>
        <taxon>Bacteria</taxon>
        <taxon>Bacillati</taxon>
        <taxon>Bacillota</taxon>
        <taxon>Bacilli</taxon>
        <taxon>Bacillales</taxon>
        <taxon>Bacillaceae</taxon>
        <taxon>Ornithinibacillus</taxon>
    </lineage>
</organism>
<keyword evidence="1" id="KW-1133">Transmembrane helix</keyword>
<feature type="transmembrane region" description="Helical" evidence="1">
    <location>
        <begin position="74"/>
        <end position="92"/>
    </location>
</feature>
<gene>
    <name evidence="2" type="ORF">AB4Y30_13115</name>
</gene>
<protein>
    <recommendedName>
        <fullName evidence="3">DUF2178 domain-containing protein</fullName>
    </recommendedName>
</protein>
<reference evidence="2" key="1">
    <citation type="submission" date="2024-07" db="EMBL/GenBank/DDBJ databases">
        <title>Halotolerant mesophilic bacterium Ornithinibacillus sp. 4-3, sp. nov., isolated from soil.</title>
        <authorList>
            <person name="Sidarenka A.V."/>
            <person name="Guliayeva D.E."/>
            <person name="Leanovich S.I."/>
            <person name="Hileuskaya K.S."/>
            <person name="Akhremchuk A.E."/>
            <person name="Sikolenko M.A."/>
            <person name="Valentovich L.N."/>
        </authorList>
    </citation>
    <scope>NUCLEOTIDE SEQUENCE</scope>
    <source>
        <strain evidence="2">4-3</strain>
    </source>
</reference>
<dbReference type="AlphaFoldDB" id="A0AB39HQ82"/>
<evidence type="ECO:0000256" key="1">
    <source>
        <dbReference type="SAM" id="Phobius"/>
    </source>
</evidence>
<evidence type="ECO:0008006" key="3">
    <source>
        <dbReference type="Google" id="ProtNLM"/>
    </source>
</evidence>
<feature type="transmembrane region" description="Helical" evidence="1">
    <location>
        <begin position="7"/>
        <end position="27"/>
    </location>
</feature>
<feature type="transmembrane region" description="Helical" evidence="1">
    <location>
        <begin position="104"/>
        <end position="124"/>
    </location>
</feature>
<proteinExistence type="predicted"/>
<sequence>MSKKVEISLFSIVTLILLANIIYKLTMGKEIEFYEIIAMGVFSMFLLYAITWGNKAEKNGILQDEELGRKITETASNISYTILYFVILAAILADKLVNGTSNVFLLAVFIFALIIFPFVQYLVAKKYK</sequence>
<evidence type="ECO:0000313" key="2">
    <source>
        <dbReference type="EMBL" id="XDK31963.1"/>
    </source>
</evidence>
<dbReference type="EMBL" id="CP162599">
    <property type="protein sequence ID" value="XDK31963.1"/>
    <property type="molecule type" value="Genomic_DNA"/>
</dbReference>
<feature type="transmembrane region" description="Helical" evidence="1">
    <location>
        <begin position="33"/>
        <end position="53"/>
    </location>
</feature>
<name>A0AB39HQ82_9BACI</name>
<dbReference type="RefSeq" id="WP_368652687.1">
    <property type="nucleotide sequence ID" value="NZ_CP162599.1"/>
</dbReference>
<accession>A0AB39HQ82</accession>
<keyword evidence="1" id="KW-0812">Transmembrane</keyword>
<keyword evidence="1" id="KW-0472">Membrane</keyword>